<name>A0A0D0BST1_9AGAR</name>
<dbReference type="Proteomes" id="UP000053593">
    <property type="component" value="Unassembled WGS sequence"/>
</dbReference>
<sequence length="182" mass="20215">MSSQLQSSQSQPLALSSIAEWTDERVAEIYLARSTAKAKQAIEDLFSPHVKASLNGRSITRAQIDQLLLGMRSTEEGDLGFYWTDLVDVSGDPKTHRNGALGGVYIITGLQLPHPETGKLVPSFRRKCVAIKVESQSEDLSIDSRKITEFTTIAYNYPMDQLEALEKKRAGLVDQHKVTPRL</sequence>
<keyword evidence="2" id="KW-1185">Reference proteome</keyword>
<reference evidence="1 2" key="1">
    <citation type="submission" date="2014-04" db="EMBL/GenBank/DDBJ databases">
        <title>Evolutionary Origins and Diversification of the Mycorrhizal Mutualists.</title>
        <authorList>
            <consortium name="DOE Joint Genome Institute"/>
            <consortium name="Mycorrhizal Genomics Consortium"/>
            <person name="Kohler A."/>
            <person name="Kuo A."/>
            <person name="Nagy L.G."/>
            <person name="Floudas D."/>
            <person name="Copeland A."/>
            <person name="Barry K.W."/>
            <person name="Cichocki N."/>
            <person name="Veneault-Fourrey C."/>
            <person name="LaButti K."/>
            <person name="Lindquist E.A."/>
            <person name="Lipzen A."/>
            <person name="Lundell T."/>
            <person name="Morin E."/>
            <person name="Murat C."/>
            <person name="Riley R."/>
            <person name="Ohm R."/>
            <person name="Sun H."/>
            <person name="Tunlid A."/>
            <person name="Henrissat B."/>
            <person name="Grigoriev I.V."/>
            <person name="Hibbett D.S."/>
            <person name="Martin F."/>
        </authorList>
    </citation>
    <scope>NUCLEOTIDE SEQUENCE [LARGE SCALE GENOMIC DNA]</scope>
    <source>
        <strain evidence="1 2">FD-317 M1</strain>
    </source>
</reference>
<evidence type="ECO:0000313" key="2">
    <source>
        <dbReference type="Proteomes" id="UP000053593"/>
    </source>
</evidence>
<dbReference type="EMBL" id="KN834839">
    <property type="protein sequence ID" value="KIK52684.1"/>
    <property type="molecule type" value="Genomic_DNA"/>
</dbReference>
<dbReference type="HOGENOM" id="CLU_117778_0_0_1"/>
<gene>
    <name evidence="1" type="ORF">GYMLUDRAFT_88644</name>
</gene>
<dbReference type="OrthoDB" id="2845803at2759"/>
<organism evidence="1 2">
    <name type="scientific">Collybiopsis luxurians FD-317 M1</name>
    <dbReference type="NCBI Taxonomy" id="944289"/>
    <lineage>
        <taxon>Eukaryota</taxon>
        <taxon>Fungi</taxon>
        <taxon>Dikarya</taxon>
        <taxon>Basidiomycota</taxon>
        <taxon>Agaricomycotina</taxon>
        <taxon>Agaricomycetes</taxon>
        <taxon>Agaricomycetidae</taxon>
        <taxon>Agaricales</taxon>
        <taxon>Marasmiineae</taxon>
        <taxon>Omphalotaceae</taxon>
        <taxon>Collybiopsis</taxon>
        <taxon>Collybiopsis luxurians</taxon>
    </lineage>
</organism>
<evidence type="ECO:0000313" key="1">
    <source>
        <dbReference type="EMBL" id="KIK52684.1"/>
    </source>
</evidence>
<proteinExistence type="predicted"/>
<dbReference type="AlphaFoldDB" id="A0A0D0BST1"/>
<protein>
    <submittedName>
        <fullName evidence="1">Uncharacterized protein</fullName>
    </submittedName>
</protein>
<accession>A0A0D0BST1</accession>